<dbReference type="InterPro" id="IPR015033">
    <property type="entry name" value="HBS1-like_N"/>
</dbReference>
<evidence type="ECO:0000256" key="1">
    <source>
        <dbReference type="ARBA" id="ARBA00004496"/>
    </source>
</evidence>
<feature type="compositionally biased region" description="Basic and acidic residues" evidence="5">
    <location>
        <begin position="188"/>
        <end position="199"/>
    </location>
</feature>
<organism evidence="7 8">
    <name type="scientific">Mortierella isabellina</name>
    <name type="common">Filamentous fungus</name>
    <name type="synonym">Umbelopsis isabellina</name>
    <dbReference type="NCBI Taxonomy" id="91625"/>
    <lineage>
        <taxon>Eukaryota</taxon>
        <taxon>Fungi</taxon>
        <taxon>Fungi incertae sedis</taxon>
        <taxon>Mucoromycota</taxon>
        <taxon>Mucoromycotina</taxon>
        <taxon>Umbelopsidomycetes</taxon>
        <taxon>Umbelopsidales</taxon>
        <taxon>Umbelopsidaceae</taxon>
        <taxon>Umbelopsis</taxon>
    </lineage>
</organism>
<comment type="subcellular location">
    <subcellularLocation>
        <location evidence="1">Cytoplasm</location>
    </subcellularLocation>
</comment>
<feature type="compositionally biased region" description="Polar residues" evidence="5">
    <location>
        <begin position="285"/>
        <end position="316"/>
    </location>
</feature>
<comment type="caution">
    <text evidence="7">The sequence shown here is derived from an EMBL/GenBank/DDBJ whole genome shotgun (WGS) entry which is preliminary data.</text>
</comment>
<sequence length="442" mass="47858">MSRHRNVRNLDIDDVMAEDEFDEQEHLDQIEGGGDFDMEELSEEDRAAMDEGVAHVYSVIGDDTSISLQTIQDTLWYYYFDKEETVNFLLDMIAKQKSAPVKETKAAAKGADINRVIKKARRTHLAALQDNQKFNGRPIPLSAQKSSAAKTSLGSLHQARTGGSSLSSLRMKMAGQQSSTSNRLAQMNRDKKPAEESNKEQVVAAPSATRPSALSSLAQQSKSNSGSALQRLAARHKPELAGTKETSGSNTTTSSTSALAKLSQRHKDKPSSSSLSGLAKKARQPSHQNTGLQALTKNHLNNVKGSKSSEMQNDTMQTADTAHSIAMPVETTDVEKPKNEVVQSHNEDSSYPDNPLCATPSSVAQFLFTPLKPNVKTNDVPAYETIGAAKSLNTTMQNLLPSSKNLTTFKFDSPSPDDIVHAAQSQRKIGTNKGVAASSCVQ</sequence>
<dbReference type="GO" id="GO:0005737">
    <property type="term" value="C:cytoplasm"/>
    <property type="evidence" value="ECO:0007669"/>
    <property type="project" value="UniProtKB-SubCell"/>
</dbReference>
<keyword evidence="8" id="KW-1185">Reference proteome</keyword>
<keyword evidence="2" id="KW-0963">Cytoplasm</keyword>
<dbReference type="EMBL" id="JAEPQZ010000012">
    <property type="protein sequence ID" value="KAG2174949.1"/>
    <property type="molecule type" value="Genomic_DNA"/>
</dbReference>
<evidence type="ECO:0000256" key="5">
    <source>
        <dbReference type="SAM" id="MobiDB-lite"/>
    </source>
</evidence>
<feature type="compositionally biased region" description="Low complexity" evidence="5">
    <location>
        <begin position="243"/>
        <end position="262"/>
    </location>
</feature>
<proteinExistence type="predicted"/>
<feature type="compositionally biased region" description="Low complexity" evidence="5">
    <location>
        <begin position="212"/>
        <end position="227"/>
    </location>
</feature>
<reference evidence="7" key="1">
    <citation type="submission" date="2020-12" db="EMBL/GenBank/DDBJ databases">
        <title>Metabolic potential, ecology and presence of endohyphal bacteria is reflected in genomic diversity of Mucoromycotina.</title>
        <authorList>
            <person name="Muszewska A."/>
            <person name="Okrasinska A."/>
            <person name="Steczkiewicz K."/>
            <person name="Drgas O."/>
            <person name="Orlowska M."/>
            <person name="Perlinska-Lenart U."/>
            <person name="Aleksandrzak-Piekarczyk T."/>
            <person name="Szatraj K."/>
            <person name="Zielenkiewicz U."/>
            <person name="Pilsyk S."/>
            <person name="Malc E."/>
            <person name="Mieczkowski P."/>
            <person name="Kruszewska J.S."/>
            <person name="Biernat P."/>
            <person name="Pawlowska J."/>
        </authorList>
    </citation>
    <scope>NUCLEOTIDE SEQUENCE</scope>
    <source>
        <strain evidence="7">WA0000067209</strain>
    </source>
</reference>
<name>A0A8H7PK32_MORIS</name>
<dbReference type="GO" id="GO:0016787">
    <property type="term" value="F:hydrolase activity"/>
    <property type="evidence" value="ECO:0007669"/>
    <property type="project" value="UniProtKB-KW"/>
</dbReference>
<dbReference type="AlphaFoldDB" id="A0A8H7PK32"/>
<feature type="region of interest" description="Disordered" evidence="5">
    <location>
        <begin position="127"/>
        <end position="316"/>
    </location>
</feature>
<evidence type="ECO:0000256" key="2">
    <source>
        <dbReference type="ARBA" id="ARBA00022490"/>
    </source>
</evidence>
<evidence type="ECO:0000256" key="4">
    <source>
        <dbReference type="ARBA" id="ARBA00022917"/>
    </source>
</evidence>
<accession>A0A8H7PK32</accession>
<feature type="domain" description="HBS1-like protein N-terminal" evidence="6">
    <location>
        <begin position="13"/>
        <end position="97"/>
    </location>
</feature>
<protein>
    <recommendedName>
        <fullName evidence="6">HBS1-like protein N-terminal domain-containing protein</fullName>
    </recommendedName>
</protein>
<evidence type="ECO:0000313" key="8">
    <source>
        <dbReference type="Proteomes" id="UP000654370"/>
    </source>
</evidence>
<keyword evidence="4" id="KW-0648">Protein biosynthesis</keyword>
<evidence type="ECO:0000259" key="6">
    <source>
        <dbReference type="Pfam" id="PF08938"/>
    </source>
</evidence>
<dbReference type="GO" id="GO:0006412">
    <property type="term" value="P:translation"/>
    <property type="evidence" value="ECO:0007669"/>
    <property type="project" value="UniProtKB-KW"/>
</dbReference>
<dbReference type="Proteomes" id="UP000654370">
    <property type="component" value="Unassembled WGS sequence"/>
</dbReference>
<dbReference type="OrthoDB" id="342024at2759"/>
<evidence type="ECO:0000256" key="3">
    <source>
        <dbReference type="ARBA" id="ARBA00022801"/>
    </source>
</evidence>
<evidence type="ECO:0000313" key="7">
    <source>
        <dbReference type="EMBL" id="KAG2174949.1"/>
    </source>
</evidence>
<dbReference type="Pfam" id="PF08938">
    <property type="entry name" value="HBS1_N"/>
    <property type="match status" value="1"/>
</dbReference>
<keyword evidence="3" id="KW-0378">Hydrolase</keyword>
<gene>
    <name evidence="7" type="ORF">INT43_006011</name>
</gene>
<feature type="compositionally biased region" description="Polar residues" evidence="5">
    <location>
        <begin position="175"/>
        <end position="185"/>
    </location>
</feature>
<feature type="compositionally biased region" description="Polar residues" evidence="5">
    <location>
        <begin position="143"/>
        <end position="155"/>
    </location>
</feature>